<protein>
    <submittedName>
        <fullName evidence="2">Uncharacterized protein</fullName>
    </submittedName>
</protein>
<accession>A0A8J3WV20</accession>
<evidence type="ECO:0000313" key="3">
    <source>
        <dbReference type="Proteomes" id="UP000634476"/>
    </source>
</evidence>
<feature type="region of interest" description="Disordered" evidence="1">
    <location>
        <begin position="1"/>
        <end position="47"/>
    </location>
</feature>
<organism evidence="2 3">
    <name type="scientific">Planobispora takensis</name>
    <dbReference type="NCBI Taxonomy" id="1367882"/>
    <lineage>
        <taxon>Bacteria</taxon>
        <taxon>Bacillati</taxon>
        <taxon>Actinomycetota</taxon>
        <taxon>Actinomycetes</taxon>
        <taxon>Streptosporangiales</taxon>
        <taxon>Streptosporangiaceae</taxon>
        <taxon>Planobispora</taxon>
    </lineage>
</organism>
<evidence type="ECO:0000313" key="2">
    <source>
        <dbReference type="EMBL" id="GII00472.1"/>
    </source>
</evidence>
<dbReference type="AlphaFoldDB" id="A0A8J3WV20"/>
<proteinExistence type="predicted"/>
<gene>
    <name evidence="2" type="ORF">Pta02_24800</name>
</gene>
<name>A0A8J3WV20_9ACTN</name>
<dbReference type="Proteomes" id="UP000634476">
    <property type="component" value="Unassembled WGS sequence"/>
</dbReference>
<reference evidence="2" key="1">
    <citation type="submission" date="2021-01" db="EMBL/GenBank/DDBJ databases">
        <title>Whole genome shotgun sequence of Planobispora takensis NBRC 109077.</title>
        <authorList>
            <person name="Komaki H."/>
            <person name="Tamura T."/>
        </authorList>
    </citation>
    <scope>NUCLEOTIDE SEQUENCE</scope>
    <source>
        <strain evidence="2">NBRC 109077</strain>
    </source>
</reference>
<feature type="compositionally biased region" description="Acidic residues" evidence="1">
    <location>
        <begin position="1"/>
        <end position="32"/>
    </location>
</feature>
<evidence type="ECO:0000256" key="1">
    <source>
        <dbReference type="SAM" id="MobiDB-lite"/>
    </source>
</evidence>
<sequence length="89" mass="9032">MEGDDAEGEAVEGEAVEGEAVEGEAVEGEAVEGDGATGIDGASAGDDRTVLSSHCMTINPTRASNGTPTIPSMGSHLLRQCRCADRIGR</sequence>
<dbReference type="EMBL" id="BOOK01000016">
    <property type="protein sequence ID" value="GII00472.1"/>
    <property type="molecule type" value="Genomic_DNA"/>
</dbReference>
<comment type="caution">
    <text evidence="2">The sequence shown here is derived from an EMBL/GenBank/DDBJ whole genome shotgun (WGS) entry which is preliminary data.</text>
</comment>
<keyword evidence="3" id="KW-1185">Reference proteome</keyword>